<evidence type="ECO:0000313" key="1">
    <source>
        <dbReference type="EMBL" id="KAL3662802.1"/>
    </source>
</evidence>
<comment type="caution">
    <text evidence="1">The sequence shown here is derived from an EMBL/GenBank/DDBJ whole genome shotgun (WGS) entry which is preliminary data.</text>
</comment>
<dbReference type="EMBL" id="JBIMZQ010000030">
    <property type="protein sequence ID" value="KAL3662802.1"/>
    <property type="molecule type" value="Genomic_DNA"/>
</dbReference>
<evidence type="ECO:0000313" key="2">
    <source>
        <dbReference type="Proteomes" id="UP001632037"/>
    </source>
</evidence>
<dbReference type="CDD" id="cd00303">
    <property type="entry name" value="retropepsin_like"/>
    <property type="match status" value="1"/>
</dbReference>
<gene>
    <name evidence="1" type="ORF">V7S43_012204</name>
</gene>
<dbReference type="SUPFAM" id="SSF50630">
    <property type="entry name" value="Acid proteases"/>
    <property type="match status" value="1"/>
</dbReference>
<proteinExistence type="predicted"/>
<name>A0ABD3F8M3_9STRA</name>
<dbReference type="Gene3D" id="2.40.70.10">
    <property type="entry name" value="Acid Proteases"/>
    <property type="match status" value="1"/>
</dbReference>
<dbReference type="Proteomes" id="UP001632037">
    <property type="component" value="Unassembled WGS sequence"/>
</dbReference>
<organism evidence="1 2">
    <name type="scientific">Phytophthora oleae</name>
    <dbReference type="NCBI Taxonomy" id="2107226"/>
    <lineage>
        <taxon>Eukaryota</taxon>
        <taxon>Sar</taxon>
        <taxon>Stramenopiles</taxon>
        <taxon>Oomycota</taxon>
        <taxon>Peronosporomycetes</taxon>
        <taxon>Peronosporales</taxon>
        <taxon>Peronosporaceae</taxon>
        <taxon>Phytophthora</taxon>
    </lineage>
</organism>
<sequence>MCGPRCFVSEAATGISLNGINYTLGHLGLDVLKLDKYAEYALSEMGTRGVPIEPLRRVVERYYRENARRIWKKTSEHTRRGTVENTEPERKESMVEPVKLSWTVPYRSEAEAIAETEFCLSLEDAAVNYVDVVEPSHRSVTAIPKAGLVEVVSVELPEGFAVSNEDDPDGEMPSLVKKDGRRVVCAVGNFEALSSGYIECLPSRMLADNCATLSLVDSRVLKRLGRSTETLRPYEGTVKSSSGHPLRIRGWIRLCLRLGGEAIELSVLVADQPHVDAILGVDALGAFGAVIDVAERCLTLKDTGEVLPLGFTVVQDA</sequence>
<dbReference type="AlphaFoldDB" id="A0ABD3F8M3"/>
<accession>A0ABD3F8M3</accession>
<dbReference type="InterPro" id="IPR021109">
    <property type="entry name" value="Peptidase_aspartic_dom_sf"/>
</dbReference>
<keyword evidence="2" id="KW-1185">Reference proteome</keyword>
<reference evidence="1 2" key="1">
    <citation type="submission" date="2024-09" db="EMBL/GenBank/DDBJ databases">
        <title>Genome sequencing and assembly of Phytophthora oleae, isolate VK10A, causative agent of rot of olive drupes.</title>
        <authorList>
            <person name="Conti Taguali S."/>
            <person name="Riolo M."/>
            <person name="La Spada F."/>
            <person name="Cacciola S.O."/>
            <person name="Dionisio G."/>
        </authorList>
    </citation>
    <scope>NUCLEOTIDE SEQUENCE [LARGE SCALE GENOMIC DNA]</scope>
    <source>
        <strain evidence="1 2">VK10A</strain>
    </source>
</reference>
<protein>
    <submittedName>
        <fullName evidence="1">Uncharacterized protein</fullName>
    </submittedName>
</protein>